<feature type="domain" description="Transcription elongation factor GreA/GreB C-terminal" evidence="5">
    <location>
        <begin position="84"/>
        <end position="159"/>
    </location>
</feature>
<gene>
    <name evidence="4" type="primary">greB</name>
    <name evidence="7" type="ORF">VI33_00760</name>
</gene>
<evidence type="ECO:0000256" key="3">
    <source>
        <dbReference type="ARBA" id="ARBA00023163"/>
    </source>
</evidence>
<dbReference type="InterPro" id="IPR023459">
    <property type="entry name" value="Tscrpt_elong_fac_GreA/B_fam"/>
</dbReference>
<evidence type="ECO:0000313" key="7">
    <source>
        <dbReference type="EMBL" id="AKO65335.1"/>
    </source>
</evidence>
<keyword evidence="1 4" id="KW-0805">Transcription regulation</keyword>
<dbReference type="GO" id="GO:0003677">
    <property type="term" value="F:DNA binding"/>
    <property type="evidence" value="ECO:0007669"/>
    <property type="project" value="UniProtKB-UniRule"/>
</dbReference>
<dbReference type="InterPro" id="IPR036953">
    <property type="entry name" value="GreA/GreB_C_sf"/>
</dbReference>
<dbReference type="Pfam" id="PF01272">
    <property type="entry name" value="GreA_GreB"/>
    <property type="match status" value="1"/>
</dbReference>
<dbReference type="Gene3D" id="1.10.287.180">
    <property type="entry name" value="Transcription elongation factor, GreA/GreB, N-terminal domain"/>
    <property type="match status" value="1"/>
</dbReference>
<dbReference type="AlphaFoldDB" id="A0A0H4IZX9"/>
<dbReference type="InterPro" id="IPR001437">
    <property type="entry name" value="Tscrpt_elong_fac_GreA/B_C"/>
</dbReference>
<dbReference type="GO" id="GO:0070063">
    <property type="term" value="F:RNA polymerase binding"/>
    <property type="evidence" value="ECO:0007669"/>
    <property type="project" value="InterPro"/>
</dbReference>
<comment type="similarity">
    <text evidence="4">Belongs to the GreA/GreB family. GreB subfamily.</text>
</comment>
<dbReference type="EMBL" id="CP011002">
    <property type="protein sequence ID" value="AKO65335.1"/>
    <property type="molecule type" value="Genomic_DNA"/>
</dbReference>
<dbReference type="GO" id="GO:0003746">
    <property type="term" value="F:translation elongation factor activity"/>
    <property type="evidence" value="ECO:0007669"/>
    <property type="project" value="UniProtKB-KW"/>
</dbReference>
<dbReference type="SUPFAM" id="SSF46557">
    <property type="entry name" value="GreA transcript cleavage protein, N-terminal domain"/>
    <property type="match status" value="1"/>
</dbReference>
<sequence length="160" mass="18395">MSEQSSYLTKNGFIHLREELNYLLKVDRPRVVKDVSWAASNGDRSENGDYIYGKKRLRQIDSRVKYLLTVIEDSKIIDPLEQENKDKIFFGATVEYENLDKNQINKIQIVGVPEVDPKENKISWLSPISKAILGKQVGEIVSYESPSGQKEIEIMSIIYK</sequence>
<evidence type="ECO:0000259" key="5">
    <source>
        <dbReference type="Pfam" id="PF01272"/>
    </source>
</evidence>
<dbReference type="Gene3D" id="3.10.50.30">
    <property type="entry name" value="Transcription elongation factor, GreA/GreB, C-terminal domain"/>
    <property type="match status" value="1"/>
</dbReference>
<keyword evidence="2 4" id="KW-0238">DNA-binding</keyword>
<organism evidence="7 8">
    <name type="scientific">Methylophilales bacterium MBRS-H7</name>
    <dbReference type="NCBI Taxonomy" id="1623450"/>
    <lineage>
        <taxon>Bacteria</taxon>
        <taxon>Pseudomonadati</taxon>
        <taxon>Pseudomonadota</taxon>
        <taxon>Betaproteobacteria</taxon>
        <taxon>Nitrosomonadales</taxon>
        <taxon>OM43 clade</taxon>
    </lineage>
</organism>
<proteinExistence type="inferred from homology"/>
<dbReference type="PROSITE" id="PS00829">
    <property type="entry name" value="GREAB_1"/>
    <property type="match status" value="1"/>
</dbReference>
<dbReference type="PIRSF" id="PIRSF006092">
    <property type="entry name" value="GreA_GreB"/>
    <property type="match status" value="1"/>
</dbReference>
<evidence type="ECO:0000259" key="6">
    <source>
        <dbReference type="Pfam" id="PF03449"/>
    </source>
</evidence>
<dbReference type="NCBIfam" id="TIGR01461">
    <property type="entry name" value="greB"/>
    <property type="match status" value="1"/>
</dbReference>
<dbReference type="NCBIfam" id="NF002506">
    <property type="entry name" value="PRK01885.1"/>
    <property type="match status" value="1"/>
</dbReference>
<dbReference type="InterPro" id="IPR028624">
    <property type="entry name" value="Tscrpt_elong_fac_GreA/B"/>
</dbReference>
<evidence type="ECO:0000313" key="8">
    <source>
        <dbReference type="Proteomes" id="UP000066549"/>
    </source>
</evidence>
<reference evidence="7 8" key="1">
    <citation type="submission" date="2015-03" db="EMBL/GenBank/DDBJ databases">
        <title>Comparative analysis of the OM43 clade including a novel species from Red Sea uncovers genomic and metabolic diversity among marine methylotrophs.</title>
        <authorList>
            <person name="Jimenez-Infante F."/>
            <person name="Ngugi D.K."/>
            <person name="Vinu M."/>
            <person name="Alam I."/>
            <person name="Kamau A."/>
            <person name="Blom J."/>
            <person name="Bajic V.B."/>
            <person name="Stingl U."/>
        </authorList>
    </citation>
    <scope>NUCLEOTIDE SEQUENCE [LARGE SCALE GENOMIC DNA]</scope>
    <source>
        <strain evidence="7 8">MBRSH7</strain>
    </source>
</reference>
<comment type="function">
    <text evidence="4">Necessary for efficient RNA polymerase transcription elongation past template-encoded arresting sites. The arresting sites in DNA have the property of trapping a certain fraction of elongating RNA polymerases that pass through, resulting in locked ternary complexes. Cleavage of the nascent transcript by cleavage factors such as GreA or GreB allows the resumption of elongation from the new 3'terminus. GreB releases sequences of up to 9 nucleotides in length.</text>
</comment>
<accession>A0A0H4IZX9</accession>
<dbReference type="FunFam" id="1.10.287.180:FF:000001">
    <property type="entry name" value="Transcription elongation factor GreA"/>
    <property type="match status" value="1"/>
</dbReference>
<dbReference type="HAMAP" id="MF_00930">
    <property type="entry name" value="GreB"/>
    <property type="match status" value="1"/>
</dbReference>
<dbReference type="FunFam" id="3.10.50.30:FF:000001">
    <property type="entry name" value="Transcription elongation factor GreA"/>
    <property type="match status" value="1"/>
</dbReference>
<keyword evidence="7" id="KW-0251">Elongation factor</keyword>
<evidence type="ECO:0000256" key="4">
    <source>
        <dbReference type="HAMAP-Rule" id="MF_00930"/>
    </source>
</evidence>
<dbReference type="Proteomes" id="UP000066549">
    <property type="component" value="Chromosome"/>
</dbReference>
<keyword evidence="8" id="KW-1185">Reference proteome</keyword>
<keyword evidence="7" id="KW-0648">Protein biosynthesis</keyword>
<dbReference type="OrthoDB" id="5511940at2"/>
<dbReference type="InterPro" id="IPR006358">
    <property type="entry name" value="Tscrpt_elong_fac_GreB"/>
</dbReference>
<keyword evidence="3 4" id="KW-0804">Transcription</keyword>
<dbReference type="SUPFAM" id="SSF54534">
    <property type="entry name" value="FKBP-like"/>
    <property type="match status" value="1"/>
</dbReference>
<protein>
    <recommendedName>
        <fullName evidence="4">Transcription elongation factor GreB</fullName>
    </recommendedName>
    <alternativeName>
        <fullName evidence="4">Transcript cleavage factor GreB</fullName>
    </alternativeName>
</protein>
<dbReference type="InterPro" id="IPR022691">
    <property type="entry name" value="Tscrpt_elong_fac_GreA/B_N"/>
</dbReference>
<evidence type="ECO:0000256" key="2">
    <source>
        <dbReference type="ARBA" id="ARBA00023125"/>
    </source>
</evidence>
<dbReference type="GO" id="GO:0006354">
    <property type="term" value="P:DNA-templated transcription elongation"/>
    <property type="evidence" value="ECO:0007669"/>
    <property type="project" value="TreeGrafter"/>
</dbReference>
<dbReference type="Pfam" id="PF03449">
    <property type="entry name" value="GreA_GreB_N"/>
    <property type="match status" value="1"/>
</dbReference>
<feature type="domain" description="Transcription elongation factor GreA/GreB N-terminal" evidence="6">
    <location>
        <begin position="7"/>
        <end position="76"/>
    </location>
</feature>
<dbReference type="InterPro" id="IPR018151">
    <property type="entry name" value="TF_GreA/GreB_CS"/>
</dbReference>
<evidence type="ECO:0000256" key="1">
    <source>
        <dbReference type="ARBA" id="ARBA00023015"/>
    </source>
</evidence>
<dbReference type="InterPro" id="IPR036805">
    <property type="entry name" value="Tscrpt_elong_fac_GreA/B_N_sf"/>
</dbReference>
<dbReference type="PANTHER" id="PTHR30437:SF6">
    <property type="entry name" value="TRANSCRIPTION ELONGATION FACTOR GREB"/>
    <property type="match status" value="1"/>
</dbReference>
<dbReference type="PATRIC" id="fig|1623450.3.peg.156"/>
<dbReference type="GO" id="GO:0032784">
    <property type="term" value="P:regulation of DNA-templated transcription elongation"/>
    <property type="evidence" value="ECO:0007669"/>
    <property type="project" value="UniProtKB-UniRule"/>
</dbReference>
<name>A0A0H4IZX9_9PROT</name>
<dbReference type="PANTHER" id="PTHR30437">
    <property type="entry name" value="TRANSCRIPTION ELONGATION FACTOR GREA"/>
    <property type="match status" value="1"/>
</dbReference>
<dbReference type="HAMAP" id="MF_00105">
    <property type="entry name" value="GreA_GreB"/>
    <property type="match status" value="1"/>
</dbReference>